<dbReference type="AlphaFoldDB" id="A0A0B6YWA8"/>
<dbReference type="GO" id="GO:0006390">
    <property type="term" value="P:mitochondrial transcription"/>
    <property type="evidence" value="ECO:0007669"/>
    <property type="project" value="TreeGrafter"/>
</dbReference>
<reference evidence="2" key="1">
    <citation type="submission" date="2014-12" db="EMBL/GenBank/DDBJ databases">
        <title>Insight into the proteome of Arion vulgaris.</title>
        <authorList>
            <person name="Aradska J."/>
            <person name="Bulat T."/>
            <person name="Smidak R."/>
            <person name="Sarate P."/>
            <person name="Gangsoo J."/>
            <person name="Sialana F."/>
            <person name="Bilban M."/>
            <person name="Lubec G."/>
        </authorList>
    </citation>
    <scope>NUCLEOTIDE SEQUENCE</scope>
    <source>
        <tissue evidence="2">Skin</tissue>
    </source>
</reference>
<gene>
    <name evidence="2" type="primary">ORF39498</name>
</gene>
<dbReference type="EMBL" id="HACG01013613">
    <property type="protein sequence ID" value="CEK60478.1"/>
    <property type="molecule type" value="Transcribed_RNA"/>
</dbReference>
<dbReference type="PANTHER" id="PTHR10102:SF0">
    <property type="entry name" value="DNA-DIRECTED RNA POLYMERASE, MITOCHONDRIAL"/>
    <property type="match status" value="1"/>
</dbReference>
<dbReference type="Pfam" id="PF14700">
    <property type="entry name" value="RPOL_N"/>
    <property type="match status" value="1"/>
</dbReference>
<dbReference type="PANTHER" id="PTHR10102">
    <property type="entry name" value="DNA-DIRECTED RNA POLYMERASE, MITOCHONDRIAL"/>
    <property type="match status" value="1"/>
</dbReference>
<dbReference type="SUPFAM" id="SSF56672">
    <property type="entry name" value="DNA/RNA polymerases"/>
    <property type="match status" value="1"/>
</dbReference>
<feature type="non-terminal residue" evidence="2">
    <location>
        <position position="174"/>
    </location>
</feature>
<dbReference type="Gene3D" id="1.10.1320.10">
    <property type="entry name" value="DNA-directed RNA polymerase, N-terminal domain"/>
    <property type="match status" value="1"/>
</dbReference>
<evidence type="ECO:0000259" key="1">
    <source>
        <dbReference type="Pfam" id="PF14700"/>
    </source>
</evidence>
<organism evidence="2">
    <name type="scientific">Arion vulgaris</name>
    <dbReference type="NCBI Taxonomy" id="1028688"/>
    <lineage>
        <taxon>Eukaryota</taxon>
        <taxon>Metazoa</taxon>
        <taxon>Spiralia</taxon>
        <taxon>Lophotrochozoa</taxon>
        <taxon>Mollusca</taxon>
        <taxon>Gastropoda</taxon>
        <taxon>Heterobranchia</taxon>
        <taxon>Euthyneura</taxon>
        <taxon>Panpulmonata</taxon>
        <taxon>Eupulmonata</taxon>
        <taxon>Stylommatophora</taxon>
        <taxon>Helicina</taxon>
        <taxon>Arionoidea</taxon>
        <taxon>Arionidae</taxon>
        <taxon>Arion</taxon>
    </lineage>
</organism>
<dbReference type="GO" id="GO:0001018">
    <property type="term" value="F:mitochondrial promoter sequence-specific DNA binding"/>
    <property type="evidence" value="ECO:0007669"/>
    <property type="project" value="TreeGrafter"/>
</dbReference>
<feature type="non-terminal residue" evidence="2">
    <location>
        <position position="1"/>
    </location>
</feature>
<dbReference type="GO" id="GO:0003899">
    <property type="term" value="F:DNA-directed RNA polymerase activity"/>
    <property type="evidence" value="ECO:0007669"/>
    <property type="project" value="InterPro"/>
</dbReference>
<feature type="domain" description="DNA-directed RNA polymerase N-terminal" evidence="1">
    <location>
        <begin position="14"/>
        <end position="173"/>
    </location>
</feature>
<sequence length="174" mass="20068">LSSSEGYSPTQAMIQSNLGRTVNQKYNTQSKIAAGMGEKMLKLHELYMETYLNKDYTLDNHRLMWLRAMNQNYDTINMDMSVRLWPPHIQKQIGKFLLEMILYDLKVDANIFRSRAQERIVPAFCSIVRPDVSFFTATEIKMHPVVTKLFNVDNTESFTFDPSTVPMIIPPVPG</sequence>
<protein>
    <recommendedName>
        <fullName evidence="1">DNA-directed RNA polymerase N-terminal domain-containing protein</fullName>
    </recommendedName>
</protein>
<proteinExistence type="predicted"/>
<dbReference type="InterPro" id="IPR002092">
    <property type="entry name" value="DNA-dir_Rpol_phage-type"/>
</dbReference>
<dbReference type="InterPro" id="IPR043502">
    <property type="entry name" value="DNA/RNA_pol_sf"/>
</dbReference>
<dbReference type="InterPro" id="IPR037159">
    <property type="entry name" value="RNA_POL_N_sf"/>
</dbReference>
<accession>A0A0B6YWA8</accession>
<dbReference type="GO" id="GO:0034245">
    <property type="term" value="C:mitochondrial DNA-directed RNA polymerase complex"/>
    <property type="evidence" value="ECO:0007669"/>
    <property type="project" value="TreeGrafter"/>
</dbReference>
<name>A0A0B6YWA8_9EUPU</name>
<evidence type="ECO:0000313" key="2">
    <source>
        <dbReference type="EMBL" id="CEK60478.1"/>
    </source>
</evidence>
<dbReference type="InterPro" id="IPR029262">
    <property type="entry name" value="RPOL_N"/>
</dbReference>